<reference evidence="1 2" key="1">
    <citation type="submission" date="2017-07" db="EMBL/GenBank/DDBJ databases">
        <title>Phylogenetic study on the rhizospheric bacterium Ochrobactrum sp. A44.</title>
        <authorList>
            <person name="Krzyzanowska D.M."/>
            <person name="Ossowicki A."/>
            <person name="Rajewska M."/>
            <person name="Maciag T."/>
            <person name="Kaczynski Z."/>
            <person name="Czerwicka M."/>
            <person name="Jafra S."/>
        </authorList>
    </citation>
    <scope>NUCLEOTIDE SEQUENCE [LARGE SCALE GENOMIC DNA]</scope>
    <source>
        <strain evidence="1 2">OgA9a</strain>
    </source>
</reference>
<proteinExistence type="predicted"/>
<dbReference type="EMBL" id="NNRL01000164">
    <property type="protein sequence ID" value="OYR09005.1"/>
    <property type="molecule type" value="Genomic_DNA"/>
</dbReference>
<keyword evidence="2" id="KW-1185">Reference proteome</keyword>
<name>A0A256F2E0_9HYPH</name>
<comment type="caution">
    <text evidence="1">The sequence shown here is derived from an EMBL/GenBank/DDBJ whole genome shotgun (WGS) entry which is preliminary data.</text>
</comment>
<gene>
    <name evidence="1" type="ORF">CEV33_2728</name>
</gene>
<accession>A0A256F2E0</accession>
<evidence type="ECO:0000313" key="2">
    <source>
        <dbReference type="Proteomes" id="UP000216478"/>
    </source>
</evidence>
<dbReference type="AlphaFoldDB" id="A0A256F2E0"/>
<evidence type="ECO:0000313" key="1">
    <source>
        <dbReference type="EMBL" id="OYR09005.1"/>
    </source>
</evidence>
<dbReference type="Proteomes" id="UP000216478">
    <property type="component" value="Unassembled WGS sequence"/>
</dbReference>
<organism evidence="1 2">
    <name type="scientific">Brucella grignonensis</name>
    <dbReference type="NCBI Taxonomy" id="94627"/>
    <lineage>
        <taxon>Bacteria</taxon>
        <taxon>Pseudomonadati</taxon>
        <taxon>Pseudomonadota</taxon>
        <taxon>Alphaproteobacteria</taxon>
        <taxon>Hyphomicrobiales</taxon>
        <taxon>Brucellaceae</taxon>
        <taxon>Brucella/Ochrobactrum group</taxon>
        <taxon>Brucella</taxon>
    </lineage>
</organism>
<protein>
    <submittedName>
        <fullName evidence="1">Uncharacterized protein</fullName>
    </submittedName>
</protein>
<sequence>MPRIERFANTPQPPYFVVSFSSQRFGDDDGYGEMAERRI</sequence>